<dbReference type="PANTHER" id="PTHR43726">
    <property type="entry name" value="3-METHYLORNITHINE SYNTHASE"/>
    <property type="match status" value="1"/>
</dbReference>
<feature type="binding site" evidence="6">
    <location>
        <position position="266"/>
    </location>
    <ligand>
        <name>(3R)-3-methyl-D-ornithine</name>
        <dbReference type="ChEBI" id="CHEBI:64642"/>
    </ligand>
</feature>
<organism evidence="9 10">
    <name type="scientific">Paraferrimonas haliotis</name>
    <dbReference type="NCBI Taxonomy" id="2013866"/>
    <lineage>
        <taxon>Bacteria</taxon>
        <taxon>Pseudomonadati</taxon>
        <taxon>Pseudomonadota</taxon>
        <taxon>Gammaproteobacteria</taxon>
        <taxon>Alteromonadales</taxon>
        <taxon>Ferrimonadaceae</taxon>
        <taxon>Paraferrimonas</taxon>
    </lineage>
</organism>
<dbReference type="SFLD" id="SFLDG01280">
    <property type="entry name" value="HydE/PylB-like"/>
    <property type="match status" value="1"/>
</dbReference>
<dbReference type="AlphaFoldDB" id="A0AA37WX89"/>
<accession>A0AA37WX89</accession>
<feature type="binding site" evidence="6">
    <location>
        <position position="176"/>
    </location>
    <ligand>
        <name>S-adenosyl-L-methionine</name>
        <dbReference type="ChEBI" id="CHEBI:59789"/>
    </ligand>
</feature>
<dbReference type="Proteomes" id="UP001157439">
    <property type="component" value="Unassembled WGS sequence"/>
</dbReference>
<keyword evidence="5" id="KW-0004">4Fe-4S</keyword>
<dbReference type="RefSeq" id="WP_095497774.1">
    <property type="nucleotide sequence ID" value="NZ_BSPO01000001.1"/>
</dbReference>
<keyword evidence="4 5" id="KW-0411">Iron-sulfur</keyword>
<evidence type="ECO:0000259" key="8">
    <source>
        <dbReference type="PROSITE" id="PS51918"/>
    </source>
</evidence>
<dbReference type="SUPFAM" id="SSF102114">
    <property type="entry name" value="Radical SAM enzymes"/>
    <property type="match status" value="1"/>
</dbReference>
<evidence type="ECO:0000256" key="6">
    <source>
        <dbReference type="PIRSR" id="PIRSR004762-2"/>
    </source>
</evidence>
<evidence type="ECO:0000256" key="1">
    <source>
        <dbReference type="ARBA" id="ARBA00022691"/>
    </source>
</evidence>
<dbReference type="CDD" id="cd01335">
    <property type="entry name" value="Radical_SAM"/>
    <property type="match status" value="1"/>
</dbReference>
<protein>
    <submittedName>
        <fullName evidence="9">[FeFe] hydrogenase H-cluster radical SAM maturase HydE</fullName>
    </submittedName>
</protein>
<reference evidence="9 10" key="1">
    <citation type="journal article" date="2014" name="Int. J. Syst. Evol. Microbiol.">
        <title>Complete genome sequence of Corynebacterium casei LMG S-19264T (=DSM 44701T), isolated from a smear-ripened cheese.</title>
        <authorList>
            <consortium name="US DOE Joint Genome Institute (JGI-PGF)"/>
            <person name="Walter F."/>
            <person name="Albersmeier A."/>
            <person name="Kalinowski J."/>
            <person name="Ruckert C."/>
        </authorList>
    </citation>
    <scope>NUCLEOTIDE SEQUENCE [LARGE SCALE GENOMIC DNA]</scope>
    <source>
        <strain evidence="9 10">NBRC 112785</strain>
    </source>
</reference>
<evidence type="ECO:0000256" key="7">
    <source>
        <dbReference type="SAM" id="MobiDB-lite"/>
    </source>
</evidence>
<dbReference type="GO" id="GO:0051539">
    <property type="term" value="F:4 iron, 4 sulfur cluster binding"/>
    <property type="evidence" value="ECO:0007669"/>
    <property type="project" value="UniProtKB-KW"/>
</dbReference>
<dbReference type="Gene3D" id="3.20.20.70">
    <property type="entry name" value="Aldolase class I"/>
    <property type="match status" value="1"/>
</dbReference>
<dbReference type="SFLD" id="SFLDS00029">
    <property type="entry name" value="Radical_SAM"/>
    <property type="match status" value="1"/>
</dbReference>
<feature type="compositionally biased region" description="Basic residues" evidence="7">
    <location>
        <begin position="337"/>
        <end position="346"/>
    </location>
</feature>
<feature type="domain" description="Radical SAM core" evidence="8">
    <location>
        <begin position="44"/>
        <end position="264"/>
    </location>
</feature>
<comment type="cofactor">
    <cofactor evidence="5">
        <name>[4Fe-4S] cluster</name>
        <dbReference type="ChEBI" id="CHEBI:49883"/>
    </cofactor>
    <text evidence="5">Binds 1 [4Fe-4S] cluster. The cluster is coordinated with 3 cysteines and an exchangeable S-adenosyl-L-methionine.</text>
</comment>
<dbReference type="InterPro" id="IPR013785">
    <property type="entry name" value="Aldolase_TIM"/>
</dbReference>
<sequence length="346" mass="39277">MKVTTSSFISSQLTKQQIKALLLGDNDQWLFQEADRICRKVFDNQVYLRGIVEFSNYCRQHCHYCGLRSNNRNLERYRLTEKQILAAVDNVLETGLKTIVLQSGDDSKYSMFSISRLIDAIKQRDDVAVTLSLGERRYDEYQQWRQDGADRYLLKMETFNRQKFNELRPKSDFDKRLEHLSYLKELGYQVGSGIIVGLPGITIDSLVNDLIALTALELDMIACGPFVAHSDTPLCSNNNGQVLLSHRVTAILRLMNPLAHIPATSSLEVLDKGARTRAITRGCNIVMPSFTPTEVFTNYTIYPGKNASTLTIEQRLEAISQQIQSQGLNPTISRGDSKRKSHVSRY</sequence>
<keyword evidence="3 5" id="KW-0408">Iron</keyword>
<dbReference type="InterPro" id="IPR006638">
    <property type="entry name" value="Elp3/MiaA/NifB-like_rSAM"/>
</dbReference>
<feature type="binding site" evidence="6">
    <location>
        <position position="157"/>
    </location>
    <ligand>
        <name>S-adenosyl-L-methionine</name>
        <dbReference type="ChEBI" id="CHEBI:59789"/>
    </ligand>
</feature>
<keyword evidence="2" id="KW-0479">Metal-binding</keyword>
<dbReference type="PROSITE" id="PS51918">
    <property type="entry name" value="RADICAL_SAM"/>
    <property type="match status" value="1"/>
</dbReference>
<dbReference type="InterPro" id="IPR007197">
    <property type="entry name" value="rSAM"/>
</dbReference>
<feature type="binding site" evidence="6">
    <location>
        <position position="132"/>
    </location>
    <ligand>
        <name>(3R)-3-methyl-D-ornithine</name>
        <dbReference type="ChEBI" id="CHEBI:64642"/>
    </ligand>
</feature>
<feature type="binding site" evidence="5">
    <location>
        <position position="58"/>
    </location>
    <ligand>
        <name>[4Fe-4S] cluster</name>
        <dbReference type="ChEBI" id="CHEBI:49883"/>
        <note>4Fe-4S-S-AdoMet</note>
    </ligand>
</feature>
<comment type="caution">
    <text evidence="9">The sequence shown here is derived from an EMBL/GenBank/DDBJ whole genome shotgun (WGS) entry which is preliminary data.</text>
</comment>
<dbReference type="InterPro" id="IPR024021">
    <property type="entry name" value="FeFe-hyd_HydE_rSAM"/>
</dbReference>
<dbReference type="SMART" id="SM00729">
    <property type="entry name" value="Elp3"/>
    <property type="match status" value="1"/>
</dbReference>
<dbReference type="GO" id="GO:0046872">
    <property type="term" value="F:metal ion binding"/>
    <property type="evidence" value="ECO:0007669"/>
    <property type="project" value="UniProtKB-KW"/>
</dbReference>
<dbReference type="EMBL" id="BSPO01000001">
    <property type="protein sequence ID" value="GLS82220.1"/>
    <property type="molecule type" value="Genomic_DNA"/>
</dbReference>
<dbReference type="Pfam" id="PF04055">
    <property type="entry name" value="Radical_SAM"/>
    <property type="match status" value="1"/>
</dbReference>
<evidence type="ECO:0000256" key="4">
    <source>
        <dbReference type="ARBA" id="ARBA00023014"/>
    </source>
</evidence>
<evidence type="ECO:0000313" key="10">
    <source>
        <dbReference type="Proteomes" id="UP001157439"/>
    </source>
</evidence>
<dbReference type="GO" id="GO:0016740">
    <property type="term" value="F:transferase activity"/>
    <property type="evidence" value="ECO:0007669"/>
    <property type="project" value="TreeGrafter"/>
</dbReference>
<gene>
    <name evidence="9" type="primary">hydE</name>
    <name evidence="9" type="ORF">GCM10007894_01970</name>
</gene>
<proteinExistence type="predicted"/>
<evidence type="ECO:0000256" key="5">
    <source>
        <dbReference type="PIRSR" id="PIRSR004762-1"/>
    </source>
</evidence>
<dbReference type="InterPro" id="IPR034422">
    <property type="entry name" value="HydE/PylB-like"/>
</dbReference>
<keyword evidence="1 5" id="KW-0949">S-adenosyl-L-methionine</keyword>
<evidence type="ECO:0000256" key="2">
    <source>
        <dbReference type="ARBA" id="ARBA00022723"/>
    </source>
</evidence>
<dbReference type="InterPro" id="IPR058240">
    <property type="entry name" value="rSAM_sf"/>
</dbReference>
<evidence type="ECO:0000256" key="3">
    <source>
        <dbReference type="ARBA" id="ARBA00023004"/>
    </source>
</evidence>
<feature type="binding site" evidence="5">
    <location>
        <position position="65"/>
    </location>
    <ligand>
        <name>[4Fe-4S] cluster</name>
        <dbReference type="ChEBI" id="CHEBI:49883"/>
        <note>4Fe-4S-S-AdoMet</note>
    </ligand>
</feature>
<dbReference type="PIRSF" id="PIRSF004762">
    <property type="entry name" value="CHP00423"/>
    <property type="match status" value="1"/>
</dbReference>
<keyword evidence="10" id="KW-1185">Reference proteome</keyword>
<dbReference type="PANTHER" id="PTHR43726:SF1">
    <property type="entry name" value="BIOTIN SYNTHASE"/>
    <property type="match status" value="1"/>
</dbReference>
<name>A0AA37WX89_9GAMM</name>
<feature type="binding site" evidence="5">
    <location>
        <position position="62"/>
    </location>
    <ligand>
        <name>[4Fe-4S] cluster</name>
        <dbReference type="ChEBI" id="CHEBI:49883"/>
        <note>4Fe-4S-S-AdoMet</note>
    </ligand>
</feature>
<dbReference type="NCBIfam" id="TIGR03956">
    <property type="entry name" value="rSAM_HydE"/>
    <property type="match status" value="1"/>
</dbReference>
<feature type="region of interest" description="Disordered" evidence="7">
    <location>
        <begin position="327"/>
        <end position="346"/>
    </location>
</feature>
<feature type="binding site" evidence="6">
    <location>
        <position position="168"/>
    </location>
    <ligand>
        <name>S-adenosyl-L-methionine</name>
        <dbReference type="ChEBI" id="CHEBI:59789"/>
    </ligand>
</feature>
<evidence type="ECO:0000313" key="9">
    <source>
        <dbReference type="EMBL" id="GLS82220.1"/>
    </source>
</evidence>
<dbReference type="SFLD" id="SFLDG01060">
    <property type="entry name" value="BATS_domain_containing"/>
    <property type="match status" value="1"/>
</dbReference>